<dbReference type="InterPro" id="IPR022496">
    <property type="entry name" value="T6A_TsaB"/>
</dbReference>
<evidence type="ECO:0000313" key="2">
    <source>
        <dbReference type="EMBL" id="KAF0133606.1"/>
    </source>
</evidence>
<evidence type="ECO:0000313" key="3">
    <source>
        <dbReference type="Proteomes" id="UP000488506"/>
    </source>
</evidence>
<comment type="caution">
    <text evidence="2">The sequence shown here is derived from an EMBL/GenBank/DDBJ whole genome shotgun (WGS) entry which is preliminary data.</text>
</comment>
<dbReference type="PANTHER" id="PTHR11735:SF11">
    <property type="entry name" value="TRNA THREONYLCARBAMOYLADENOSINE BIOSYNTHESIS PROTEIN TSAB"/>
    <property type="match status" value="1"/>
</dbReference>
<keyword evidence="2" id="KW-0645">Protease</keyword>
<name>A0A833NZP1_UNCSA</name>
<dbReference type="EMBL" id="WPAF01000022">
    <property type="protein sequence ID" value="KAF0133606.1"/>
    <property type="molecule type" value="Genomic_DNA"/>
</dbReference>
<dbReference type="NCBIfam" id="TIGR03725">
    <property type="entry name" value="T6A_YeaZ"/>
    <property type="match status" value="1"/>
</dbReference>
<gene>
    <name evidence="2" type="ORF">FD145_1222</name>
</gene>
<dbReference type="PANTHER" id="PTHR11735">
    <property type="entry name" value="TRNA N6-ADENOSINE THREONYLCARBAMOYLTRANSFERASE"/>
    <property type="match status" value="1"/>
</dbReference>
<organism evidence="2 3">
    <name type="scientific">Candidatus Saganbacteria bacterium</name>
    <dbReference type="NCBI Taxonomy" id="2575572"/>
    <lineage>
        <taxon>Bacteria</taxon>
        <taxon>Bacillati</taxon>
        <taxon>Saganbacteria</taxon>
    </lineage>
</organism>
<accession>A0A833NZP1</accession>
<feature type="domain" description="Gcp-like" evidence="1">
    <location>
        <begin position="34"/>
        <end position="180"/>
    </location>
</feature>
<reference evidence="2 3" key="1">
    <citation type="submission" date="2019-12" db="EMBL/GenBank/DDBJ databases">
        <authorList>
            <person name="Wolfe R."/>
            <person name="Danczak R."/>
            <person name="Wilkins M."/>
        </authorList>
    </citation>
    <scope>NUCLEOTIDE SEQUENCE [LARGE SCALE GENOMIC DNA]</scope>
    <source>
        <strain evidence="2">X2_MaxBin.013</strain>
    </source>
</reference>
<sequence length="221" mass="24218">MATIGISSADKIISVAVQENEKLLAELSEREALTEDIILFIDKLIKQTKANIDGIAVTIGPGSYSGLRGGVTCAKTLAQTLNIKLAGVSTLHALSYNLRDVDGLIAAVQDGRHNDYNFALFSSHNRKIERITEDLVVQLDKIVEVFSKVKGKIYFTGNTEEIISNIINQNPYSKIQPANNNYASGFNVAIIGEKLIKEGKTSNPLTLAPIYSHKPNIREYQ</sequence>
<dbReference type="SUPFAM" id="SSF53067">
    <property type="entry name" value="Actin-like ATPase domain"/>
    <property type="match status" value="1"/>
</dbReference>
<dbReference type="Pfam" id="PF00814">
    <property type="entry name" value="TsaD"/>
    <property type="match status" value="1"/>
</dbReference>
<dbReference type="InterPro" id="IPR000905">
    <property type="entry name" value="Gcp-like_dom"/>
</dbReference>
<proteinExistence type="predicted"/>
<dbReference type="GO" id="GO:0008233">
    <property type="term" value="F:peptidase activity"/>
    <property type="evidence" value="ECO:0007669"/>
    <property type="project" value="UniProtKB-KW"/>
</dbReference>
<evidence type="ECO:0000259" key="1">
    <source>
        <dbReference type="Pfam" id="PF00814"/>
    </source>
</evidence>
<keyword evidence="2" id="KW-0378">Hydrolase</keyword>
<dbReference type="GO" id="GO:0005829">
    <property type="term" value="C:cytosol"/>
    <property type="evidence" value="ECO:0007669"/>
    <property type="project" value="TreeGrafter"/>
</dbReference>
<dbReference type="AlphaFoldDB" id="A0A833NZP1"/>
<dbReference type="InterPro" id="IPR043129">
    <property type="entry name" value="ATPase_NBD"/>
</dbReference>
<dbReference type="GO" id="GO:0006508">
    <property type="term" value="P:proteolysis"/>
    <property type="evidence" value="ECO:0007669"/>
    <property type="project" value="UniProtKB-KW"/>
</dbReference>
<dbReference type="Proteomes" id="UP000488506">
    <property type="component" value="Unassembled WGS sequence"/>
</dbReference>
<dbReference type="Gene3D" id="3.30.420.40">
    <property type="match status" value="2"/>
</dbReference>
<protein>
    <submittedName>
        <fullName evidence="2">Glycoprotease family protein</fullName>
    </submittedName>
</protein>
<dbReference type="GO" id="GO:0002949">
    <property type="term" value="P:tRNA threonylcarbamoyladenosine modification"/>
    <property type="evidence" value="ECO:0007669"/>
    <property type="project" value="InterPro"/>
</dbReference>